<dbReference type="AlphaFoldDB" id="A4B8U5"/>
<dbReference type="HOGENOM" id="CLU_2993530_0_0_6"/>
<reference evidence="1 2" key="1">
    <citation type="submission" date="2006-02" db="EMBL/GenBank/DDBJ databases">
        <authorList>
            <person name="Pinhassi J."/>
            <person name="Pedros-Alio C."/>
            <person name="Ferriera S."/>
            <person name="Johnson J."/>
            <person name="Kravitz S."/>
            <person name="Halpern A."/>
            <person name="Remington K."/>
            <person name="Beeson K."/>
            <person name="Tran B."/>
            <person name="Rogers Y.-H."/>
            <person name="Friedman R."/>
            <person name="Venter J.C."/>
        </authorList>
    </citation>
    <scope>NUCLEOTIDE SEQUENCE [LARGE SCALE GENOMIC DNA]</scope>
    <source>
        <strain evidence="1 2">MED297</strain>
    </source>
</reference>
<comment type="caution">
    <text evidence="1">The sequence shown here is derived from an EMBL/GenBank/DDBJ whole genome shotgun (WGS) entry which is preliminary data.</text>
</comment>
<organism evidence="1 2">
    <name type="scientific">Reinekea blandensis MED297</name>
    <dbReference type="NCBI Taxonomy" id="314283"/>
    <lineage>
        <taxon>Bacteria</taxon>
        <taxon>Pseudomonadati</taxon>
        <taxon>Pseudomonadota</taxon>
        <taxon>Gammaproteobacteria</taxon>
        <taxon>Oceanospirillales</taxon>
        <taxon>Saccharospirillaceae</taxon>
        <taxon>Reinekea</taxon>
    </lineage>
</organism>
<evidence type="ECO:0000313" key="1">
    <source>
        <dbReference type="EMBL" id="EAR11046.1"/>
    </source>
</evidence>
<gene>
    <name evidence="1" type="ORF">MED297_19202</name>
</gene>
<protein>
    <submittedName>
        <fullName evidence="1">Uncharacterized protein</fullName>
    </submittedName>
</protein>
<keyword evidence="2" id="KW-1185">Reference proteome</keyword>
<dbReference type="STRING" id="314283.MED297_19202"/>
<proteinExistence type="predicted"/>
<evidence type="ECO:0000313" key="2">
    <source>
        <dbReference type="Proteomes" id="UP000005953"/>
    </source>
</evidence>
<dbReference type="EMBL" id="AAOE01000001">
    <property type="protein sequence ID" value="EAR11046.1"/>
    <property type="molecule type" value="Genomic_DNA"/>
</dbReference>
<dbReference type="Proteomes" id="UP000005953">
    <property type="component" value="Unassembled WGS sequence"/>
</dbReference>
<accession>A4B8U5</accession>
<name>A4B8U5_9GAMM</name>
<sequence length="57" mass="6348">MDGSPCFKKRSLVSVCWIGSGENQGVGYDKSPKGKVLSVLNDWSEPMLSAYHRVQFQ</sequence>